<evidence type="ECO:0000256" key="1">
    <source>
        <dbReference type="ARBA" id="ARBA00004613"/>
    </source>
</evidence>
<dbReference type="PANTHER" id="PTHR34270:SF3">
    <property type="entry name" value="PROTEIN RALF-LIKE 16-RELATED"/>
    <property type="match status" value="1"/>
</dbReference>
<comment type="subcellular location">
    <subcellularLocation>
        <location evidence="1">Secreted</location>
    </subcellularLocation>
</comment>
<dbReference type="GO" id="GO:0005179">
    <property type="term" value="F:hormone activity"/>
    <property type="evidence" value="ECO:0007669"/>
    <property type="project" value="UniProtKB-KW"/>
</dbReference>
<comment type="function">
    <text evidence="7">Cell signaling peptide that may regulate plant stress, growth, and development. Mediates a rapid alkalinization of extracellular space by mediating a transient increase in the cytoplasmic Ca(2+) concentration leading to a calcium-dependent signaling events through a cell surface receptor and a concomitant activation of some intracellular mitogen-activated protein kinases.</text>
</comment>
<dbReference type="AlphaFoldDB" id="B9SSA4"/>
<evidence type="ECO:0000256" key="5">
    <source>
        <dbReference type="ARBA" id="ARBA00022729"/>
    </source>
</evidence>
<keyword evidence="3" id="KW-0964">Secreted</keyword>
<evidence type="ECO:0000313" key="8">
    <source>
        <dbReference type="EMBL" id="EEF33497.1"/>
    </source>
</evidence>
<evidence type="ECO:0000256" key="6">
    <source>
        <dbReference type="ARBA" id="ARBA00023157"/>
    </source>
</evidence>
<dbReference type="InterPro" id="IPR008801">
    <property type="entry name" value="RALF"/>
</dbReference>
<protein>
    <submittedName>
        <fullName evidence="8">Uncharacterized protein</fullName>
    </submittedName>
</protein>
<proteinExistence type="inferred from homology"/>
<evidence type="ECO:0000256" key="4">
    <source>
        <dbReference type="ARBA" id="ARBA00022702"/>
    </source>
</evidence>
<dbReference type="PANTHER" id="PTHR34270">
    <property type="entry name" value="PROTEIN RALF-LIKE 15-RELATED"/>
    <property type="match status" value="1"/>
</dbReference>
<evidence type="ECO:0000256" key="3">
    <source>
        <dbReference type="ARBA" id="ARBA00022525"/>
    </source>
</evidence>
<dbReference type="GO" id="GO:0005576">
    <property type="term" value="C:extracellular region"/>
    <property type="evidence" value="ECO:0007669"/>
    <property type="project" value="UniProtKB-SubCell"/>
</dbReference>
<accession>B9SSA4</accession>
<dbReference type="Proteomes" id="UP000008311">
    <property type="component" value="Unassembled WGS sequence"/>
</dbReference>
<comment type="similarity">
    <text evidence="2">Belongs to the plant rapid alkalinization factor (RALF) family.</text>
</comment>
<name>B9SSA4_RICCO</name>
<evidence type="ECO:0000256" key="2">
    <source>
        <dbReference type="ARBA" id="ARBA00009178"/>
    </source>
</evidence>
<organism evidence="8 9">
    <name type="scientific">Ricinus communis</name>
    <name type="common">Castor bean</name>
    <dbReference type="NCBI Taxonomy" id="3988"/>
    <lineage>
        <taxon>Eukaryota</taxon>
        <taxon>Viridiplantae</taxon>
        <taxon>Streptophyta</taxon>
        <taxon>Embryophyta</taxon>
        <taxon>Tracheophyta</taxon>
        <taxon>Spermatophyta</taxon>
        <taxon>Magnoliopsida</taxon>
        <taxon>eudicotyledons</taxon>
        <taxon>Gunneridae</taxon>
        <taxon>Pentapetalae</taxon>
        <taxon>rosids</taxon>
        <taxon>fabids</taxon>
        <taxon>Malpighiales</taxon>
        <taxon>Euphorbiaceae</taxon>
        <taxon>Acalyphoideae</taxon>
        <taxon>Acalypheae</taxon>
        <taxon>Ricinus</taxon>
    </lineage>
</organism>
<keyword evidence="5" id="KW-0732">Signal</keyword>
<evidence type="ECO:0000313" key="9">
    <source>
        <dbReference type="Proteomes" id="UP000008311"/>
    </source>
</evidence>
<sequence length="84" mass="9598">MLISISLLVKEANGSGIVNGVMHHNHITECSPRNPGNCRKQQANEYQRGCEKAEKCRSFPKKGRSDINPRFQLFKNFPNRKIQT</sequence>
<dbReference type="EMBL" id="EQ974111">
    <property type="protein sequence ID" value="EEF33497.1"/>
    <property type="molecule type" value="Genomic_DNA"/>
</dbReference>
<keyword evidence="6" id="KW-1015">Disulfide bond</keyword>
<gene>
    <name evidence="8" type="ORF">RCOM_1227710</name>
</gene>
<dbReference type="Pfam" id="PF05498">
    <property type="entry name" value="RALF"/>
    <property type="match status" value="1"/>
</dbReference>
<dbReference type="InParanoid" id="B9SSA4"/>
<keyword evidence="9" id="KW-1185">Reference proteome</keyword>
<dbReference type="GO" id="GO:0040008">
    <property type="term" value="P:regulation of growth"/>
    <property type="evidence" value="ECO:0007669"/>
    <property type="project" value="UniProtKB-ARBA"/>
</dbReference>
<keyword evidence="4" id="KW-0372">Hormone</keyword>
<evidence type="ECO:0000256" key="7">
    <source>
        <dbReference type="ARBA" id="ARBA00037228"/>
    </source>
</evidence>
<reference evidence="9" key="1">
    <citation type="journal article" date="2010" name="Nat. Biotechnol.">
        <title>Draft genome sequence of the oilseed species Ricinus communis.</title>
        <authorList>
            <person name="Chan A.P."/>
            <person name="Crabtree J."/>
            <person name="Zhao Q."/>
            <person name="Lorenzi H."/>
            <person name="Orvis J."/>
            <person name="Puiu D."/>
            <person name="Melake-Berhan A."/>
            <person name="Jones K.M."/>
            <person name="Redman J."/>
            <person name="Chen G."/>
            <person name="Cahoon E.B."/>
            <person name="Gedil M."/>
            <person name="Stanke M."/>
            <person name="Haas B.J."/>
            <person name="Wortman J.R."/>
            <person name="Fraser-Liggett C.M."/>
            <person name="Ravel J."/>
            <person name="Rabinowicz P.D."/>
        </authorList>
    </citation>
    <scope>NUCLEOTIDE SEQUENCE [LARGE SCALE GENOMIC DNA]</scope>
    <source>
        <strain evidence="9">cv. Hale</strain>
    </source>
</reference>